<dbReference type="PANTHER" id="PTHR30193">
    <property type="entry name" value="ABC TRANSPORTER PERMEASE PROTEIN"/>
    <property type="match status" value="1"/>
</dbReference>
<feature type="transmembrane region" description="Helical" evidence="7">
    <location>
        <begin position="36"/>
        <end position="59"/>
    </location>
</feature>
<name>A0A367YRT3_9ACTN</name>
<feature type="domain" description="ABC transmembrane type-1" evidence="9">
    <location>
        <begin position="97"/>
        <end position="322"/>
    </location>
</feature>
<dbReference type="Proteomes" id="UP000252770">
    <property type="component" value="Unassembled WGS sequence"/>
</dbReference>
<evidence type="ECO:0000256" key="3">
    <source>
        <dbReference type="ARBA" id="ARBA00022475"/>
    </source>
</evidence>
<feature type="transmembrane region" description="Helical" evidence="7">
    <location>
        <begin position="301"/>
        <end position="325"/>
    </location>
</feature>
<evidence type="ECO:0000256" key="5">
    <source>
        <dbReference type="ARBA" id="ARBA00022989"/>
    </source>
</evidence>
<keyword evidence="11" id="KW-1185">Reference proteome</keyword>
<evidence type="ECO:0000313" key="11">
    <source>
        <dbReference type="Proteomes" id="UP000252770"/>
    </source>
</evidence>
<comment type="caution">
    <text evidence="10">The sequence shown here is derived from an EMBL/GenBank/DDBJ whole genome shotgun (WGS) entry which is preliminary data.</text>
</comment>
<dbReference type="PANTHER" id="PTHR30193:SF41">
    <property type="entry name" value="DIACETYLCHITOBIOSE UPTAKE SYSTEM PERMEASE PROTEIN NGCF"/>
    <property type="match status" value="1"/>
</dbReference>
<feature type="transmembrane region" description="Helical" evidence="7">
    <location>
        <begin position="139"/>
        <end position="163"/>
    </location>
</feature>
<evidence type="ECO:0000256" key="2">
    <source>
        <dbReference type="ARBA" id="ARBA00022448"/>
    </source>
</evidence>
<feature type="transmembrane region" description="Helical" evidence="7">
    <location>
        <begin position="256"/>
        <end position="273"/>
    </location>
</feature>
<dbReference type="PROSITE" id="PS50928">
    <property type="entry name" value="ABC_TM1"/>
    <property type="match status" value="1"/>
</dbReference>
<dbReference type="RefSeq" id="WP_114127744.1">
    <property type="nucleotide sequence ID" value="NZ_QOUI01000011.1"/>
</dbReference>
<protein>
    <submittedName>
        <fullName evidence="10">Sugar ABC transporter permease</fullName>
    </submittedName>
</protein>
<evidence type="ECO:0000256" key="4">
    <source>
        <dbReference type="ARBA" id="ARBA00022692"/>
    </source>
</evidence>
<comment type="similarity">
    <text evidence="7">Belongs to the binding-protein-dependent transport system permease family.</text>
</comment>
<dbReference type="AlphaFoldDB" id="A0A367YRT3"/>
<keyword evidence="4 7" id="KW-0812">Transmembrane</keyword>
<keyword evidence="6 7" id="KW-0472">Membrane</keyword>
<keyword evidence="2 7" id="KW-0813">Transport</keyword>
<dbReference type="InterPro" id="IPR000515">
    <property type="entry name" value="MetI-like"/>
</dbReference>
<feature type="transmembrane region" description="Helical" evidence="7">
    <location>
        <begin position="195"/>
        <end position="219"/>
    </location>
</feature>
<dbReference type="GO" id="GO:0005886">
    <property type="term" value="C:plasma membrane"/>
    <property type="evidence" value="ECO:0007669"/>
    <property type="project" value="UniProtKB-SubCell"/>
</dbReference>
<dbReference type="InterPro" id="IPR051393">
    <property type="entry name" value="ABC_transporter_permease"/>
</dbReference>
<feature type="transmembrane region" description="Helical" evidence="7">
    <location>
        <begin position="101"/>
        <end position="127"/>
    </location>
</feature>
<dbReference type="EMBL" id="QOUI01000011">
    <property type="protein sequence ID" value="RCK68457.1"/>
    <property type="molecule type" value="Genomic_DNA"/>
</dbReference>
<keyword evidence="5 7" id="KW-1133">Transmembrane helix</keyword>
<evidence type="ECO:0000256" key="7">
    <source>
        <dbReference type="RuleBase" id="RU363032"/>
    </source>
</evidence>
<dbReference type="SUPFAM" id="SSF161098">
    <property type="entry name" value="MetI-like"/>
    <property type="match status" value="1"/>
</dbReference>
<gene>
    <name evidence="10" type="ORF">DT076_16225</name>
</gene>
<organism evidence="10 11">
    <name type="scientific">Desertihabitans brevis</name>
    <dbReference type="NCBI Taxonomy" id="2268447"/>
    <lineage>
        <taxon>Bacteria</taxon>
        <taxon>Bacillati</taxon>
        <taxon>Actinomycetota</taxon>
        <taxon>Actinomycetes</taxon>
        <taxon>Propionibacteriales</taxon>
        <taxon>Propionibacteriaceae</taxon>
        <taxon>Desertihabitans</taxon>
    </lineage>
</organism>
<accession>A0A367YRT3</accession>
<comment type="subcellular location">
    <subcellularLocation>
        <location evidence="1 7">Cell membrane</location>
        <topology evidence="1 7">Multi-pass membrane protein</topology>
    </subcellularLocation>
</comment>
<proteinExistence type="inferred from homology"/>
<evidence type="ECO:0000259" key="9">
    <source>
        <dbReference type="PROSITE" id="PS50928"/>
    </source>
</evidence>
<dbReference type="CDD" id="cd06261">
    <property type="entry name" value="TM_PBP2"/>
    <property type="match status" value="1"/>
</dbReference>
<dbReference type="InterPro" id="IPR035906">
    <property type="entry name" value="MetI-like_sf"/>
</dbReference>
<feature type="region of interest" description="Disordered" evidence="8">
    <location>
        <begin position="1"/>
        <end position="21"/>
    </location>
</feature>
<evidence type="ECO:0000256" key="1">
    <source>
        <dbReference type="ARBA" id="ARBA00004651"/>
    </source>
</evidence>
<evidence type="ECO:0000256" key="8">
    <source>
        <dbReference type="SAM" id="MobiDB-lite"/>
    </source>
</evidence>
<reference evidence="10 11" key="1">
    <citation type="submission" date="2018-07" db="EMBL/GenBank/DDBJ databases">
        <title>Desertimonas flava gen. nov. sp. nov.</title>
        <authorList>
            <person name="Liu S."/>
        </authorList>
    </citation>
    <scope>NUCLEOTIDE SEQUENCE [LARGE SCALE GENOMIC DNA]</scope>
    <source>
        <strain evidence="10 11">16Sb5-5</strain>
    </source>
</reference>
<keyword evidence="3" id="KW-1003">Cell membrane</keyword>
<dbReference type="Gene3D" id="1.10.3720.10">
    <property type="entry name" value="MetI-like"/>
    <property type="match status" value="1"/>
</dbReference>
<dbReference type="Pfam" id="PF00528">
    <property type="entry name" value="BPD_transp_1"/>
    <property type="match status" value="1"/>
</dbReference>
<dbReference type="GO" id="GO:0055085">
    <property type="term" value="P:transmembrane transport"/>
    <property type="evidence" value="ECO:0007669"/>
    <property type="project" value="InterPro"/>
</dbReference>
<evidence type="ECO:0000256" key="6">
    <source>
        <dbReference type="ARBA" id="ARBA00023136"/>
    </source>
</evidence>
<evidence type="ECO:0000313" key="10">
    <source>
        <dbReference type="EMBL" id="RCK68457.1"/>
    </source>
</evidence>
<sequence>MTLVQTQAGPGGAPAPAGRPRSWFTRNRRNLTFGRISFFAVFLGVPLAIYAVLVLSPFIQAVQISFTNWGGFSRDFEYIGFRNYAQIFTNDAFLTALRNNIILVIVLPLVTLVLSLALASIVTVGGASNGEVKGLRGSSFYRVISFFPYVVPAIVIGLIWGMVYNPRGGLVNGFLTTLGFSAFESFPWLGDPRTAMGATIFVIVWSMVGFYMVLFIAAIRGVDPSIFEAARLDGAGRFRTAVTITIPLIRDNVQTAWIYLGILALDAFVYMRALNPQGGPDRATWVMSQELFDTAFVANKWGLASAMGVVLALVTLAFAALVFLVNRLTGAEKEGGYQ</sequence>